<proteinExistence type="predicted"/>
<evidence type="ECO:0000313" key="3">
    <source>
        <dbReference type="Proteomes" id="UP000702544"/>
    </source>
</evidence>
<comment type="caution">
    <text evidence="2">The sequence shown here is derived from an EMBL/GenBank/DDBJ whole genome shotgun (WGS) entry which is preliminary data.</text>
</comment>
<feature type="signal peptide" evidence="1">
    <location>
        <begin position="1"/>
        <end position="23"/>
    </location>
</feature>
<evidence type="ECO:0008006" key="4">
    <source>
        <dbReference type="Google" id="ProtNLM"/>
    </source>
</evidence>
<dbReference type="Proteomes" id="UP000702544">
    <property type="component" value="Unassembled WGS sequence"/>
</dbReference>
<protein>
    <recommendedName>
        <fullName evidence="4">Outer membrane protein beta-barrel domain-containing protein</fullName>
    </recommendedName>
</protein>
<accession>A0AAE4Z4I2</accession>
<evidence type="ECO:0000313" key="2">
    <source>
        <dbReference type="EMBL" id="NIR73610.1"/>
    </source>
</evidence>
<feature type="chain" id="PRO_5041968839" description="Outer membrane protein beta-barrel domain-containing protein" evidence="1">
    <location>
        <begin position="24"/>
        <end position="240"/>
    </location>
</feature>
<name>A0AAE4Z4I2_9BACT</name>
<sequence length="240" mass="25454">MNKLRRFAACAAALCVLTGSVQGQESETGEARRWAITLNIGWSPGEPPSGTLEEAMIAGDLDDVSPRTCILLVCSGDQPHPQTIGSQGIASAISLSYRANGWLELRGVWAGGGEYPETVGYGTGVGWLRLTPSLQTVALIPAFHIDGVIHVGAGPAMSLATLDDSEGERYRKIAPGAVLSAGLRLPPGTRFFIEFTGAYRYIAPVDFGSIELPDSSSDYLPDVRMDFSHAMLAVGLGVRF</sequence>
<dbReference type="AlphaFoldDB" id="A0AAE4Z4I2"/>
<reference evidence="2 3" key="1">
    <citation type="submission" date="2020-01" db="EMBL/GenBank/DDBJ databases">
        <title>Genomes assembled from Gulf of Kutch pelagic sediment metagenomes.</title>
        <authorList>
            <person name="Chandrashekar M."/>
            <person name="Mahajan M.S."/>
            <person name="Dave K.J."/>
            <person name="Vatsa P."/>
            <person name="Nathani N.M."/>
        </authorList>
    </citation>
    <scope>NUCLEOTIDE SEQUENCE [LARGE SCALE GENOMIC DNA]</scope>
    <source>
        <strain evidence="2">KS3-K002</strain>
    </source>
</reference>
<keyword evidence="1" id="KW-0732">Signal</keyword>
<evidence type="ECO:0000256" key="1">
    <source>
        <dbReference type="SAM" id="SignalP"/>
    </source>
</evidence>
<organism evidence="2 3">
    <name type="scientific">Candidatus Kutchimonas denitrificans</name>
    <dbReference type="NCBI Taxonomy" id="3056748"/>
    <lineage>
        <taxon>Bacteria</taxon>
        <taxon>Pseudomonadati</taxon>
        <taxon>Gemmatimonadota</taxon>
        <taxon>Gemmatimonadia</taxon>
        <taxon>Candidatus Palauibacterales</taxon>
        <taxon>Candidatus Palauibacteraceae</taxon>
        <taxon>Candidatus Kutchimonas</taxon>
    </lineage>
</organism>
<dbReference type="EMBL" id="JAACAK010000002">
    <property type="protein sequence ID" value="NIR73610.1"/>
    <property type="molecule type" value="Genomic_DNA"/>
</dbReference>
<gene>
    <name evidence="2" type="ORF">GWO12_00620</name>
</gene>